<dbReference type="Proteomes" id="UP000242915">
    <property type="component" value="Unassembled WGS sequence"/>
</dbReference>
<dbReference type="PROSITE" id="PS51352">
    <property type="entry name" value="THIOREDOXIN_2"/>
    <property type="match status" value="1"/>
</dbReference>
<dbReference type="PANTHER" id="PTHR35891:SF2">
    <property type="entry name" value="THIOL:DISULFIDE INTERCHANGE PROTEIN DSBA"/>
    <property type="match status" value="1"/>
</dbReference>
<keyword evidence="4" id="KW-0732">Signal</keyword>
<keyword evidence="7" id="KW-0676">Redox-active center</keyword>
<evidence type="ECO:0000256" key="5">
    <source>
        <dbReference type="ARBA" id="ARBA00022764"/>
    </source>
</evidence>
<name>A0A239FCR5_9PSED</name>
<dbReference type="InterPro" id="IPR017937">
    <property type="entry name" value="Thioredoxin_CS"/>
</dbReference>
<dbReference type="GO" id="GO:0042597">
    <property type="term" value="C:periplasmic space"/>
    <property type="evidence" value="ECO:0007669"/>
    <property type="project" value="UniProtKB-SubCell"/>
</dbReference>
<feature type="disulfide bond" description="Redox-active" evidence="8">
    <location>
        <begin position="97"/>
        <end position="100"/>
    </location>
</feature>
<organism evidence="10 11">
    <name type="scientific">Pseudomonas segetis</name>
    <dbReference type="NCBI Taxonomy" id="298908"/>
    <lineage>
        <taxon>Bacteria</taxon>
        <taxon>Pseudomonadati</taxon>
        <taxon>Pseudomonadota</taxon>
        <taxon>Gammaproteobacteria</taxon>
        <taxon>Pseudomonadales</taxon>
        <taxon>Pseudomonadaceae</taxon>
        <taxon>Pseudomonas</taxon>
    </lineage>
</organism>
<evidence type="ECO:0000313" key="10">
    <source>
        <dbReference type="EMBL" id="SNS54719.1"/>
    </source>
</evidence>
<dbReference type="InterPro" id="IPR036249">
    <property type="entry name" value="Thioredoxin-like_sf"/>
</dbReference>
<dbReference type="InterPro" id="IPR013766">
    <property type="entry name" value="Thioredoxin_domain"/>
</dbReference>
<feature type="domain" description="Thioredoxin" evidence="9">
    <location>
        <begin position="50"/>
        <end position="244"/>
    </location>
</feature>
<dbReference type="PIRSF" id="PIRSF001488">
    <property type="entry name" value="Tdi_protein"/>
    <property type="match status" value="1"/>
</dbReference>
<dbReference type="Pfam" id="PF01323">
    <property type="entry name" value="DSBA"/>
    <property type="match status" value="1"/>
</dbReference>
<evidence type="ECO:0000256" key="8">
    <source>
        <dbReference type="PIRSR" id="PIRSR001488-1"/>
    </source>
</evidence>
<evidence type="ECO:0000256" key="1">
    <source>
        <dbReference type="ARBA" id="ARBA00004418"/>
    </source>
</evidence>
<evidence type="ECO:0000256" key="7">
    <source>
        <dbReference type="ARBA" id="ARBA00023284"/>
    </source>
</evidence>
<dbReference type="InterPro" id="IPR001853">
    <property type="entry name" value="DSBA-like_thioredoxin_dom"/>
</dbReference>
<evidence type="ECO:0000256" key="3">
    <source>
        <dbReference type="ARBA" id="ARBA00013831"/>
    </source>
</evidence>
<proteinExistence type="inferred from homology"/>
<evidence type="ECO:0000259" key="9">
    <source>
        <dbReference type="PROSITE" id="PS51352"/>
    </source>
</evidence>
<dbReference type="EMBL" id="FZOG01000003">
    <property type="protein sequence ID" value="SNS54719.1"/>
    <property type="molecule type" value="Genomic_DNA"/>
</dbReference>
<keyword evidence="5" id="KW-0574">Periplasm</keyword>
<evidence type="ECO:0000256" key="2">
    <source>
        <dbReference type="ARBA" id="ARBA00005791"/>
    </source>
</evidence>
<dbReference type="Gene3D" id="3.40.30.10">
    <property type="entry name" value="Glutaredoxin"/>
    <property type="match status" value="1"/>
</dbReference>
<sequence length="250" mass="28065">MATLFYLSRRYNGWNLAKDYRSNRQTCDLTPDIAYLFKEFCMRNLILSAALVTASLFGVAAHAEPIEAGKQYVELSNPVPVSKPGKIEVVELFWYGCPHCYQFESTINPWIKQLPDDVNFVRVPAMFGGVWNVHGQLFITLESMGVEHQVHSSVFDAIHNQGKKLATPEEMADYLAGLGVDREEFLKTYNSFGVKSQMEKDKKLAMAYQISGVPTMIVNGKYRFDISSSGGPQQALEVADHLIAKERAAQ</sequence>
<dbReference type="SUPFAM" id="SSF52833">
    <property type="entry name" value="Thioredoxin-like"/>
    <property type="match status" value="1"/>
</dbReference>
<dbReference type="PANTHER" id="PTHR35891">
    <property type="entry name" value="THIOL:DISULFIDE INTERCHANGE PROTEIN DSBA"/>
    <property type="match status" value="1"/>
</dbReference>
<accession>A0A239FCR5</accession>
<dbReference type="GO" id="GO:0015036">
    <property type="term" value="F:disulfide oxidoreductase activity"/>
    <property type="evidence" value="ECO:0007669"/>
    <property type="project" value="UniProtKB-ARBA"/>
</dbReference>
<keyword evidence="11" id="KW-1185">Reference proteome</keyword>
<dbReference type="InterPro" id="IPR050824">
    <property type="entry name" value="Thiol_disulfide_DsbA"/>
</dbReference>
<dbReference type="AlphaFoldDB" id="A0A239FCR5"/>
<dbReference type="PROSITE" id="PS00194">
    <property type="entry name" value="THIOREDOXIN_1"/>
    <property type="match status" value="1"/>
</dbReference>
<evidence type="ECO:0000313" key="11">
    <source>
        <dbReference type="Proteomes" id="UP000242915"/>
    </source>
</evidence>
<dbReference type="CDD" id="cd03019">
    <property type="entry name" value="DsbA_DsbA"/>
    <property type="match status" value="1"/>
</dbReference>
<protein>
    <recommendedName>
        <fullName evidence="3">Thiol:disulfide interchange protein DsbA</fullName>
    </recommendedName>
</protein>
<comment type="subcellular location">
    <subcellularLocation>
        <location evidence="1">Periplasm</location>
    </subcellularLocation>
</comment>
<evidence type="ECO:0000256" key="4">
    <source>
        <dbReference type="ARBA" id="ARBA00022729"/>
    </source>
</evidence>
<evidence type="ECO:0000256" key="6">
    <source>
        <dbReference type="ARBA" id="ARBA00023157"/>
    </source>
</evidence>
<reference evidence="11" key="1">
    <citation type="submission" date="2017-06" db="EMBL/GenBank/DDBJ databases">
        <authorList>
            <person name="Varghese N."/>
            <person name="Submissions S."/>
        </authorList>
    </citation>
    <scope>NUCLEOTIDE SEQUENCE [LARGE SCALE GENOMIC DNA]</scope>
    <source>
        <strain evidence="11">CIP 108523</strain>
    </source>
</reference>
<gene>
    <name evidence="10" type="ORF">SAMN05216255_2554</name>
</gene>
<comment type="similarity">
    <text evidence="2">Belongs to the thioredoxin family. DsbA subfamily.</text>
</comment>
<dbReference type="InterPro" id="IPR023205">
    <property type="entry name" value="DsbA/DsbL"/>
</dbReference>
<keyword evidence="6" id="KW-1015">Disulfide bond</keyword>